<feature type="transmembrane region" description="Helical" evidence="8">
    <location>
        <begin position="138"/>
        <end position="158"/>
    </location>
</feature>
<evidence type="ECO:0000313" key="9">
    <source>
        <dbReference type="EMBL" id="KAL0061049.1"/>
    </source>
</evidence>
<evidence type="ECO:0000256" key="2">
    <source>
        <dbReference type="ARBA" id="ARBA00004141"/>
    </source>
</evidence>
<name>A0ABR2ZJA9_9AGAR</name>
<dbReference type="Pfam" id="PF01040">
    <property type="entry name" value="UbiA"/>
    <property type="match status" value="1"/>
</dbReference>
<keyword evidence="7 8" id="KW-0472">Membrane</keyword>
<feature type="transmembrane region" description="Helical" evidence="8">
    <location>
        <begin position="82"/>
        <end position="99"/>
    </location>
</feature>
<evidence type="ECO:0000313" key="10">
    <source>
        <dbReference type="Proteomes" id="UP001437256"/>
    </source>
</evidence>
<organism evidence="9 10">
    <name type="scientific">Marasmius tenuissimus</name>
    <dbReference type="NCBI Taxonomy" id="585030"/>
    <lineage>
        <taxon>Eukaryota</taxon>
        <taxon>Fungi</taxon>
        <taxon>Dikarya</taxon>
        <taxon>Basidiomycota</taxon>
        <taxon>Agaricomycotina</taxon>
        <taxon>Agaricomycetes</taxon>
        <taxon>Agaricomycetidae</taxon>
        <taxon>Agaricales</taxon>
        <taxon>Marasmiineae</taxon>
        <taxon>Marasmiaceae</taxon>
        <taxon>Marasmius</taxon>
    </lineage>
</organism>
<gene>
    <name evidence="9" type="ORF">AAF712_012170</name>
</gene>
<protein>
    <submittedName>
        <fullName evidence="9">Uncharacterized protein</fullName>
    </submittedName>
</protein>
<dbReference type="Proteomes" id="UP001437256">
    <property type="component" value="Unassembled WGS sequence"/>
</dbReference>
<keyword evidence="4" id="KW-0808">Transferase</keyword>
<feature type="transmembrane region" description="Helical" evidence="8">
    <location>
        <begin position="37"/>
        <end position="56"/>
    </location>
</feature>
<dbReference type="CDD" id="cd13959">
    <property type="entry name" value="PT_UbiA_COQ2"/>
    <property type="match status" value="1"/>
</dbReference>
<comment type="caution">
    <text evidence="9">The sequence shown here is derived from an EMBL/GenBank/DDBJ whole genome shotgun (WGS) entry which is preliminary data.</text>
</comment>
<proteinExistence type="inferred from homology"/>
<keyword evidence="5 8" id="KW-0812">Transmembrane</keyword>
<keyword evidence="6 8" id="KW-1133">Transmembrane helix</keyword>
<sequence length="175" mass="19404">MKRVTYWPQAWLGLAANYGLVIGYLAVSNGRWDPPILILYTGSVAWTIVYDTIYAYQDVRDDIKVGIKSTALLFGPTNGRKILAGFAAVFWASLCLIGVQNEQGPWYFVISVGGAGVHLAWQLSTWKQEDWDSCLKTFMSNGNLGALIWFGLFVDYCVKSGDRNGGLITKFAQGF</sequence>
<keyword evidence="10" id="KW-1185">Reference proteome</keyword>
<evidence type="ECO:0000256" key="1">
    <source>
        <dbReference type="ARBA" id="ARBA00001946"/>
    </source>
</evidence>
<dbReference type="InterPro" id="IPR000537">
    <property type="entry name" value="UbiA_prenyltransferase"/>
</dbReference>
<evidence type="ECO:0000256" key="6">
    <source>
        <dbReference type="ARBA" id="ARBA00022989"/>
    </source>
</evidence>
<comment type="cofactor">
    <cofactor evidence="1">
        <name>Mg(2+)</name>
        <dbReference type="ChEBI" id="CHEBI:18420"/>
    </cofactor>
</comment>
<evidence type="ECO:0000256" key="3">
    <source>
        <dbReference type="ARBA" id="ARBA00005985"/>
    </source>
</evidence>
<accession>A0ABR2ZJA9</accession>
<dbReference type="InterPro" id="IPR039653">
    <property type="entry name" value="Prenyltransferase"/>
</dbReference>
<feature type="transmembrane region" description="Helical" evidence="8">
    <location>
        <begin position="6"/>
        <end position="25"/>
    </location>
</feature>
<dbReference type="PANTHER" id="PTHR11048">
    <property type="entry name" value="PRENYLTRANSFERASES"/>
    <property type="match status" value="1"/>
</dbReference>
<comment type="similarity">
    <text evidence="3">Belongs to the UbiA prenyltransferase family.</text>
</comment>
<dbReference type="EMBL" id="JBBXMP010000150">
    <property type="protein sequence ID" value="KAL0061049.1"/>
    <property type="molecule type" value="Genomic_DNA"/>
</dbReference>
<dbReference type="PANTHER" id="PTHR11048:SF28">
    <property type="entry name" value="4-HYDROXYBENZOATE POLYPRENYLTRANSFERASE, MITOCHONDRIAL"/>
    <property type="match status" value="1"/>
</dbReference>
<comment type="subcellular location">
    <subcellularLocation>
        <location evidence="2">Membrane</location>
        <topology evidence="2">Multi-pass membrane protein</topology>
    </subcellularLocation>
</comment>
<dbReference type="Gene3D" id="1.20.120.1780">
    <property type="entry name" value="UbiA prenyltransferase"/>
    <property type="match status" value="1"/>
</dbReference>
<reference evidence="9 10" key="1">
    <citation type="submission" date="2024-05" db="EMBL/GenBank/DDBJ databases">
        <title>A draft genome resource for the thread blight pathogen Marasmius tenuissimus strain MS-2.</title>
        <authorList>
            <person name="Yulfo-Soto G.E."/>
            <person name="Baruah I.K."/>
            <person name="Amoako-Attah I."/>
            <person name="Bukari Y."/>
            <person name="Meinhardt L.W."/>
            <person name="Bailey B.A."/>
            <person name="Cohen S.P."/>
        </authorList>
    </citation>
    <scope>NUCLEOTIDE SEQUENCE [LARGE SCALE GENOMIC DNA]</scope>
    <source>
        <strain evidence="9 10">MS-2</strain>
    </source>
</reference>
<evidence type="ECO:0000256" key="5">
    <source>
        <dbReference type="ARBA" id="ARBA00022692"/>
    </source>
</evidence>
<feature type="transmembrane region" description="Helical" evidence="8">
    <location>
        <begin position="106"/>
        <end position="126"/>
    </location>
</feature>
<evidence type="ECO:0000256" key="7">
    <source>
        <dbReference type="ARBA" id="ARBA00023136"/>
    </source>
</evidence>
<evidence type="ECO:0000256" key="8">
    <source>
        <dbReference type="SAM" id="Phobius"/>
    </source>
</evidence>
<evidence type="ECO:0000256" key="4">
    <source>
        <dbReference type="ARBA" id="ARBA00022679"/>
    </source>
</evidence>